<protein>
    <submittedName>
        <fullName evidence="1">Uncharacterized protein</fullName>
    </submittedName>
</protein>
<gene>
    <name evidence="1" type="ORF">HPB49_017828</name>
</gene>
<keyword evidence="2" id="KW-1185">Reference proteome</keyword>
<comment type="caution">
    <text evidence="1">The sequence shown here is derived from an EMBL/GenBank/DDBJ whole genome shotgun (WGS) entry which is preliminary data.</text>
</comment>
<sequence>MRSLGSPGALTGGVSPQRAEDGFSEAVTAGRQGRPERCRTPQESADVSALDKLCDPRRSAMVVAAGAVAGGGVGGEPVQASSAFDMASLVLYGSQAVPVRLKILLDRLLSVLPHDDVIRVLHGFGWTYEDYVRGYILQDTHGIVLERWSLASRDEEPLIIQQFLRFAETRALAHHFLTSDAAPLASPADGPPPGQPDSDIKKFLERSCRSGVVPPKPSSLSLFGGKFTTSSGDTSLLSSRGTMSVNRGPSLRHHHHHHHPPSSVSSGQSASPPAVGCSPAASPLTALSSSSPLNKLQSMQPYDFRQADRRPTSPDAAGSDLSVSEGPSDDETGDAGAINLSLGVGSMDSVYAARKVKHLRKSANPMKRRWNPMVLSTLTTNPATGKRRVQCHVCLKTFCDKGALKIHFSAVHLREMHKCTVEGCNMMFSSRRSRNRHSANPNPKLHTPNLRRKISPHDGRTANPFPLLPPSTLLNFNNANATGIVPPSSLASALHDKLGAVQEKLASLCSTQSMLGAGGPLPGDCALRLTAFRKSKHEERAPSVERPDDRSPRRRDIGGVNLSLEKEDKVTQSRPSPPVLGENKGVRKRKALNPTKVAAVTSDDDLQYATSDESSSNTYIDQNGLMEESKSDDDMDDVDDISTDGQDDSKDFDVDDDLDDKDTDGHMTPSPPPIKFKTEREVPHWNFEVEQSKIGGVVSIKKENEKPETDPEQQQRAARLSRHLSTKKDGERTSPAASVKTEDVAENPLRHLESLSLGAFAGLVPTAPRSLSSGGVSFHAPGLGLADVPRDVHDPCLRDCSPPSSDQHMSSLLPVYRDAALVGPGLEIPVDKENPRRCTACGKVFQNHFGVKTHYQNVHLKLMHKCTVEGCNAAFPSKRSRDRHSANLNLHRKLLSTSSSEKGGASPFLDKALFPYPPSDFFTRLYDPQGLPLNLADVYHRLPEGFALPPSFPMGPSGGGGVGDSRSASSPPPQRGACHDDEDVATDREDRASSPVDETPVAVAAT</sequence>
<evidence type="ECO:0000313" key="1">
    <source>
        <dbReference type="EMBL" id="KAH7960220.1"/>
    </source>
</evidence>
<dbReference type="EMBL" id="CM023472">
    <property type="protein sequence ID" value="KAH7960220.1"/>
    <property type="molecule type" value="Genomic_DNA"/>
</dbReference>
<organism evidence="1 2">
    <name type="scientific">Dermacentor silvarum</name>
    <name type="common">Tick</name>
    <dbReference type="NCBI Taxonomy" id="543639"/>
    <lineage>
        <taxon>Eukaryota</taxon>
        <taxon>Metazoa</taxon>
        <taxon>Ecdysozoa</taxon>
        <taxon>Arthropoda</taxon>
        <taxon>Chelicerata</taxon>
        <taxon>Arachnida</taxon>
        <taxon>Acari</taxon>
        <taxon>Parasitiformes</taxon>
        <taxon>Ixodida</taxon>
        <taxon>Ixodoidea</taxon>
        <taxon>Ixodidae</taxon>
        <taxon>Rhipicephalinae</taxon>
        <taxon>Dermacentor</taxon>
    </lineage>
</organism>
<reference evidence="1" key="1">
    <citation type="submission" date="2020-05" db="EMBL/GenBank/DDBJ databases">
        <title>Large-scale comparative analyses of tick genomes elucidate their genetic diversity and vector capacities.</title>
        <authorList>
            <person name="Jia N."/>
            <person name="Wang J."/>
            <person name="Shi W."/>
            <person name="Du L."/>
            <person name="Sun Y."/>
            <person name="Zhan W."/>
            <person name="Jiang J."/>
            <person name="Wang Q."/>
            <person name="Zhang B."/>
            <person name="Ji P."/>
            <person name="Sakyi L.B."/>
            <person name="Cui X."/>
            <person name="Yuan T."/>
            <person name="Jiang B."/>
            <person name="Yang W."/>
            <person name="Lam T.T.-Y."/>
            <person name="Chang Q."/>
            <person name="Ding S."/>
            <person name="Wang X."/>
            <person name="Zhu J."/>
            <person name="Ruan X."/>
            <person name="Zhao L."/>
            <person name="Wei J."/>
            <person name="Que T."/>
            <person name="Du C."/>
            <person name="Cheng J."/>
            <person name="Dai P."/>
            <person name="Han X."/>
            <person name="Huang E."/>
            <person name="Gao Y."/>
            <person name="Liu J."/>
            <person name="Shao H."/>
            <person name="Ye R."/>
            <person name="Li L."/>
            <person name="Wei W."/>
            <person name="Wang X."/>
            <person name="Wang C."/>
            <person name="Yang T."/>
            <person name="Huo Q."/>
            <person name="Li W."/>
            <person name="Guo W."/>
            <person name="Chen H."/>
            <person name="Zhou L."/>
            <person name="Ni X."/>
            <person name="Tian J."/>
            <person name="Zhou Y."/>
            <person name="Sheng Y."/>
            <person name="Liu T."/>
            <person name="Pan Y."/>
            <person name="Xia L."/>
            <person name="Li J."/>
            <person name="Zhao F."/>
            <person name="Cao W."/>
        </authorList>
    </citation>
    <scope>NUCLEOTIDE SEQUENCE</scope>
    <source>
        <strain evidence="1">Dsil-2018</strain>
    </source>
</reference>
<dbReference type="Proteomes" id="UP000821865">
    <property type="component" value="Chromosome 3"/>
</dbReference>
<accession>A0ACB8D700</accession>
<proteinExistence type="predicted"/>
<name>A0ACB8D700_DERSI</name>
<evidence type="ECO:0000313" key="2">
    <source>
        <dbReference type="Proteomes" id="UP000821865"/>
    </source>
</evidence>